<dbReference type="GO" id="GO:0000978">
    <property type="term" value="F:RNA polymerase II cis-regulatory region sequence-specific DNA binding"/>
    <property type="evidence" value="ECO:0007669"/>
    <property type="project" value="TreeGrafter"/>
</dbReference>
<dbReference type="PROSITE" id="PS50864">
    <property type="entry name" value="SAND"/>
    <property type="match status" value="1"/>
</dbReference>
<dbReference type="InterPro" id="IPR010919">
    <property type="entry name" value="SAND-like_dom_sf"/>
</dbReference>
<dbReference type="SMART" id="SM00258">
    <property type="entry name" value="SAND"/>
    <property type="match status" value="1"/>
</dbReference>
<dbReference type="Pfam" id="PF01342">
    <property type="entry name" value="SAND"/>
    <property type="match status" value="1"/>
</dbReference>
<dbReference type="PANTHER" id="PTHR10417">
    <property type="entry name" value="GLUCOCORTICOID MODULATORY ELEMENT-BINDING PROTEIN"/>
    <property type="match status" value="1"/>
</dbReference>
<feature type="region of interest" description="Disordered" evidence="4">
    <location>
        <begin position="139"/>
        <end position="178"/>
    </location>
</feature>
<dbReference type="EMBL" id="OZ035827">
    <property type="protein sequence ID" value="CAL1607287.1"/>
    <property type="molecule type" value="Genomic_DNA"/>
</dbReference>
<evidence type="ECO:0000313" key="6">
    <source>
        <dbReference type="EMBL" id="CAL1607287.1"/>
    </source>
</evidence>
<dbReference type="AlphaFoldDB" id="A0AAV2M1Q7"/>
<dbReference type="GO" id="GO:0006357">
    <property type="term" value="P:regulation of transcription by RNA polymerase II"/>
    <property type="evidence" value="ECO:0007669"/>
    <property type="project" value="TreeGrafter"/>
</dbReference>
<reference evidence="6 7" key="1">
    <citation type="submission" date="2024-04" db="EMBL/GenBank/DDBJ databases">
        <authorList>
            <person name="Waldvogel A.-M."/>
            <person name="Schoenle A."/>
        </authorList>
    </citation>
    <scope>NUCLEOTIDE SEQUENCE [LARGE SCALE GENOMIC DNA]</scope>
</reference>
<feature type="domain" description="SAND" evidence="5">
    <location>
        <begin position="203"/>
        <end position="275"/>
    </location>
</feature>
<dbReference type="Proteomes" id="UP001497482">
    <property type="component" value="Chromosome 5"/>
</dbReference>
<protein>
    <recommendedName>
        <fullName evidence="5">SAND domain-containing protein</fullName>
    </recommendedName>
</protein>
<dbReference type="GO" id="GO:0005634">
    <property type="term" value="C:nucleus"/>
    <property type="evidence" value="ECO:0007669"/>
    <property type="project" value="TreeGrafter"/>
</dbReference>
<evidence type="ECO:0000256" key="4">
    <source>
        <dbReference type="SAM" id="MobiDB-lite"/>
    </source>
</evidence>
<accession>A0AAV2M1Q7</accession>
<dbReference type="SUPFAM" id="SSF63763">
    <property type="entry name" value="SAND domain-like"/>
    <property type="match status" value="1"/>
</dbReference>
<dbReference type="PANTHER" id="PTHR10417:SF2">
    <property type="entry name" value="GLUCOCORTICOID MODULATORY ELEMENT-BINDING PROTEIN 2"/>
    <property type="match status" value="1"/>
</dbReference>
<dbReference type="InterPro" id="IPR000770">
    <property type="entry name" value="SAND_dom"/>
</dbReference>
<organism evidence="6 7">
    <name type="scientific">Knipowitschia caucasica</name>
    <name type="common">Caucasian dwarf goby</name>
    <name type="synonym">Pomatoschistus caucasicus</name>
    <dbReference type="NCBI Taxonomy" id="637954"/>
    <lineage>
        <taxon>Eukaryota</taxon>
        <taxon>Metazoa</taxon>
        <taxon>Chordata</taxon>
        <taxon>Craniata</taxon>
        <taxon>Vertebrata</taxon>
        <taxon>Euteleostomi</taxon>
        <taxon>Actinopterygii</taxon>
        <taxon>Neopterygii</taxon>
        <taxon>Teleostei</taxon>
        <taxon>Neoteleostei</taxon>
        <taxon>Acanthomorphata</taxon>
        <taxon>Gobiaria</taxon>
        <taxon>Gobiiformes</taxon>
        <taxon>Gobioidei</taxon>
        <taxon>Gobiidae</taxon>
        <taxon>Gobiinae</taxon>
        <taxon>Knipowitschia</taxon>
    </lineage>
</organism>
<keyword evidence="1" id="KW-0805">Transcription regulation</keyword>
<keyword evidence="3" id="KW-0539">Nucleus</keyword>
<feature type="compositionally biased region" description="Acidic residues" evidence="4">
    <location>
        <begin position="143"/>
        <end position="178"/>
    </location>
</feature>
<evidence type="ECO:0000256" key="2">
    <source>
        <dbReference type="ARBA" id="ARBA00023163"/>
    </source>
</evidence>
<dbReference type="Gene3D" id="3.10.390.10">
    <property type="entry name" value="SAND domain-like"/>
    <property type="match status" value="1"/>
</dbReference>
<evidence type="ECO:0000259" key="5">
    <source>
        <dbReference type="PROSITE" id="PS50864"/>
    </source>
</evidence>
<evidence type="ECO:0000256" key="1">
    <source>
        <dbReference type="ARBA" id="ARBA00023015"/>
    </source>
</evidence>
<keyword evidence="2" id="KW-0804">Transcription</keyword>
<sequence>MILTLPNGLALYVSWFIEHLRSYELTSPQHLSIHQQCDFNDPTPLSAYKTSGILILTPRNSSWLKNKFKMDSETEHLILRVVEPDSMRKFKLNSRPSSVQVSVSEMGEVVIVIPEALRGAQGPSVKEEEETDLLISTQLTSEQSEEMQTEAPEEVQEEAPEEVQEEAQEEVPEEAQEEAQEELLDVTTPDESFTKEAIIVKLTEETDATDVFYSITCGDAKATLVWRKFVCPGINVKCVQFNSQLISPKEFVCLAGKSTLKDWKRAIRLNGTMLR</sequence>
<proteinExistence type="predicted"/>
<keyword evidence="7" id="KW-1185">Reference proteome</keyword>
<evidence type="ECO:0000313" key="7">
    <source>
        <dbReference type="Proteomes" id="UP001497482"/>
    </source>
</evidence>
<name>A0AAV2M1Q7_KNICA</name>
<dbReference type="GO" id="GO:0046872">
    <property type="term" value="F:metal ion binding"/>
    <property type="evidence" value="ECO:0007669"/>
    <property type="project" value="UniProtKB-KW"/>
</dbReference>
<evidence type="ECO:0000256" key="3">
    <source>
        <dbReference type="ARBA" id="ARBA00023242"/>
    </source>
</evidence>
<gene>
    <name evidence="6" type="ORF">KC01_LOCUS34342</name>
</gene>